<keyword evidence="4" id="KW-1185">Reference proteome</keyword>
<evidence type="ECO:0000313" key="3">
    <source>
        <dbReference type="EMBL" id="MFC5220011.1"/>
    </source>
</evidence>
<evidence type="ECO:0000256" key="1">
    <source>
        <dbReference type="ARBA" id="ARBA00005254"/>
    </source>
</evidence>
<name>A0ABW0CYV5_STRCD</name>
<dbReference type="PANTHER" id="PTHR43664:SF1">
    <property type="entry name" value="BETA-METHYLMALYL-COA DEHYDRATASE"/>
    <property type="match status" value="1"/>
</dbReference>
<comment type="caution">
    <text evidence="3">The sequence shown here is derived from an EMBL/GenBank/DDBJ whole genome shotgun (WGS) entry which is preliminary data.</text>
</comment>
<dbReference type="Gene3D" id="3.10.129.10">
    <property type="entry name" value="Hotdog Thioesterase"/>
    <property type="match status" value="1"/>
</dbReference>
<dbReference type="Pfam" id="PF01575">
    <property type="entry name" value="MaoC_dehydratas"/>
    <property type="match status" value="1"/>
</dbReference>
<comment type="similarity">
    <text evidence="1">Belongs to the enoyl-CoA hydratase/isomerase family.</text>
</comment>
<dbReference type="PANTHER" id="PTHR43664">
    <property type="entry name" value="MONOAMINE OXIDASE-RELATED"/>
    <property type="match status" value="1"/>
</dbReference>
<reference evidence="4" key="1">
    <citation type="journal article" date="2019" name="Int. J. Syst. Evol. Microbiol.">
        <title>The Global Catalogue of Microorganisms (GCM) 10K type strain sequencing project: providing services to taxonomists for standard genome sequencing and annotation.</title>
        <authorList>
            <consortium name="The Broad Institute Genomics Platform"/>
            <consortium name="The Broad Institute Genome Sequencing Center for Infectious Disease"/>
            <person name="Wu L."/>
            <person name="Ma J."/>
        </authorList>
    </citation>
    <scope>NUCLEOTIDE SEQUENCE [LARGE SCALE GENOMIC DNA]</scope>
    <source>
        <strain evidence="4">KCTC 42586</strain>
    </source>
</reference>
<dbReference type="RefSeq" id="WP_380864448.1">
    <property type="nucleotide sequence ID" value="NZ_JBHSKM010000045.1"/>
</dbReference>
<proteinExistence type="inferred from homology"/>
<dbReference type="EMBL" id="JBHSKM010000045">
    <property type="protein sequence ID" value="MFC5220011.1"/>
    <property type="molecule type" value="Genomic_DNA"/>
</dbReference>
<feature type="domain" description="MaoC-like" evidence="2">
    <location>
        <begin position="27"/>
        <end position="133"/>
    </location>
</feature>
<sequence length="177" mass="19665">MSKVPLSFRRISENRIRESVGLGFEDFASIVGTVIEHRPARTVTETEHVQILALTGNEAPVHSDIEFCNRTGRDQVLVCGILTMNIVLGLTVRTTSALTTANLALDEVRFEQPVHVGDTLRAQSEVLSARRSKSHPENGIVSCRISGYNQHDQRVFSCTRTFLVPTDANIVRDTTNY</sequence>
<dbReference type="InterPro" id="IPR052342">
    <property type="entry name" value="MCH/BMMD"/>
</dbReference>
<accession>A0ABW0CYV5</accession>
<dbReference type="CDD" id="cd03451">
    <property type="entry name" value="FkbR2"/>
    <property type="match status" value="1"/>
</dbReference>
<dbReference type="InterPro" id="IPR002539">
    <property type="entry name" value="MaoC-like_dom"/>
</dbReference>
<organism evidence="3 4">
    <name type="scientific">Streptomyces coerulescens</name>
    <dbReference type="NCBI Taxonomy" id="29304"/>
    <lineage>
        <taxon>Bacteria</taxon>
        <taxon>Bacillati</taxon>
        <taxon>Actinomycetota</taxon>
        <taxon>Actinomycetes</taxon>
        <taxon>Kitasatosporales</taxon>
        <taxon>Streptomycetaceae</taxon>
        <taxon>Streptomyces</taxon>
    </lineage>
</organism>
<dbReference type="SUPFAM" id="SSF54637">
    <property type="entry name" value="Thioesterase/thiol ester dehydrase-isomerase"/>
    <property type="match status" value="1"/>
</dbReference>
<protein>
    <submittedName>
        <fullName evidence="3">MaoC family dehydratase</fullName>
    </submittedName>
</protein>
<gene>
    <name evidence="3" type="ORF">ACFPQ9_39990</name>
</gene>
<dbReference type="InterPro" id="IPR029069">
    <property type="entry name" value="HotDog_dom_sf"/>
</dbReference>
<evidence type="ECO:0000313" key="4">
    <source>
        <dbReference type="Proteomes" id="UP001596263"/>
    </source>
</evidence>
<evidence type="ECO:0000259" key="2">
    <source>
        <dbReference type="Pfam" id="PF01575"/>
    </source>
</evidence>
<dbReference type="Proteomes" id="UP001596263">
    <property type="component" value="Unassembled WGS sequence"/>
</dbReference>